<keyword evidence="3" id="KW-1185">Reference proteome</keyword>
<proteinExistence type="predicted"/>
<accession>A0A151MXI7</accession>
<protein>
    <submittedName>
        <fullName evidence="2">Uncharacterized protein</fullName>
    </submittedName>
</protein>
<evidence type="ECO:0000256" key="1">
    <source>
        <dbReference type="SAM" id="MobiDB-lite"/>
    </source>
</evidence>
<dbReference type="Proteomes" id="UP000050525">
    <property type="component" value="Unassembled WGS sequence"/>
</dbReference>
<feature type="region of interest" description="Disordered" evidence="1">
    <location>
        <begin position="63"/>
        <end position="130"/>
    </location>
</feature>
<feature type="compositionally biased region" description="Low complexity" evidence="1">
    <location>
        <begin position="76"/>
        <end position="89"/>
    </location>
</feature>
<comment type="caution">
    <text evidence="2">The sequence shown here is derived from an EMBL/GenBank/DDBJ whole genome shotgun (WGS) entry which is preliminary data.</text>
</comment>
<evidence type="ECO:0000313" key="3">
    <source>
        <dbReference type="Proteomes" id="UP000050525"/>
    </source>
</evidence>
<reference evidence="2 3" key="1">
    <citation type="journal article" date="2012" name="Genome Biol.">
        <title>Sequencing three crocodilian genomes to illuminate the evolution of archosaurs and amniotes.</title>
        <authorList>
            <person name="St John J.A."/>
            <person name="Braun E.L."/>
            <person name="Isberg S.R."/>
            <person name="Miles L.G."/>
            <person name="Chong A.Y."/>
            <person name="Gongora J."/>
            <person name="Dalzell P."/>
            <person name="Moran C."/>
            <person name="Bed'hom B."/>
            <person name="Abzhanov A."/>
            <person name="Burgess S.C."/>
            <person name="Cooksey A.M."/>
            <person name="Castoe T.A."/>
            <person name="Crawford N.G."/>
            <person name="Densmore L.D."/>
            <person name="Drew J.C."/>
            <person name="Edwards S.V."/>
            <person name="Faircloth B.C."/>
            <person name="Fujita M.K."/>
            <person name="Greenwold M.J."/>
            <person name="Hoffmann F.G."/>
            <person name="Howard J.M."/>
            <person name="Iguchi T."/>
            <person name="Janes D.E."/>
            <person name="Khan S.Y."/>
            <person name="Kohno S."/>
            <person name="de Koning A.J."/>
            <person name="Lance S.L."/>
            <person name="McCarthy F.M."/>
            <person name="McCormack J.E."/>
            <person name="Merchant M.E."/>
            <person name="Peterson D.G."/>
            <person name="Pollock D.D."/>
            <person name="Pourmand N."/>
            <person name="Raney B.J."/>
            <person name="Roessler K.A."/>
            <person name="Sanford J.R."/>
            <person name="Sawyer R.H."/>
            <person name="Schmidt C.J."/>
            <person name="Triplett E.W."/>
            <person name="Tuberville T.D."/>
            <person name="Venegas-Anaya M."/>
            <person name="Howard J.T."/>
            <person name="Jarvis E.D."/>
            <person name="Guillette L.J.Jr."/>
            <person name="Glenn T.C."/>
            <person name="Green R.E."/>
            <person name="Ray D.A."/>
        </authorList>
    </citation>
    <scope>NUCLEOTIDE SEQUENCE [LARGE SCALE GENOMIC DNA]</scope>
    <source>
        <strain evidence="2">KSC_2009_1</strain>
    </source>
</reference>
<name>A0A151MXI7_ALLMI</name>
<feature type="compositionally biased region" description="Basic and acidic residues" evidence="1">
    <location>
        <begin position="114"/>
        <end position="130"/>
    </location>
</feature>
<sequence length="130" mass="14473">MLDTEGEDISEGAEALLDNTFLMRPVTLVLEKRNCFCDKQSLSRADRVLRELLIRKIANTSNFSHGEKKYLPPGGQSASQQSQKQLLQKENQNTHVPLSLPCSESESNTSKGGDVPENRLPETLKSQESD</sequence>
<organism evidence="2 3">
    <name type="scientific">Alligator mississippiensis</name>
    <name type="common">American alligator</name>
    <dbReference type="NCBI Taxonomy" id="8496"/>
    <lineage>
        <taxon>Eukaryota</taxon>
        <taxon>Metazoa</taxon>
        <taxon>Chordata</taxon>
        <taxon>Craniata</taxon>
        <taxon>Vertebrata</taxon>
        <taxon>Euteleostomi</taxon>
        <taxon>Archelosauria</taxon>
        <taxon>Archosauria</taxon>
        <taxon>Crocodylia</taxon>
        <taxon>Alligatoridae</taxon>
        <taxon>Alligatorinae</taxon>
        <taxon>Alligator</taxon>
    </lineage>
</organism>
<gene>
    <name evidence="2" type="ORF">Y1Q_0009925</name>
</gene>
<dbReference type="EMBL" id="AKHW03004724">
    <property type="protein sequence ID" value="KYO29139.1"/>
    <property type="molecule type" value="Genomic_DNA"/>
</dbReference>
<evidence type="ECO:0000313" key="2">
    <source>
        <dbReference type="EMBL" id="KYO29139.1"/>
    </source>
</evidence>
<feature type="compositionally biased region" description="Polar residues" evidence="1">
    <location>
        <begin position="90"/>
        <end position="111"/>
    </location>
</feature>
<dbReference type="AlphaFoldDB" id="A0A151MXI7"/>